<dbReference type="SMART" id="SM00028">
    <property type="entry name" value="TPR"/>
    <property type="match status" value="4"/>
</dbReference>
<accession>A0A268S002</accession>
<dbReference type="SUPFAM" id="SSF48452">
    <property type="entry name" value="TPR-like"/>
    <property type="match status" value="1"/>
</dbReference>
<evidence type="ECO:0000313" key="2">
    <source>
        <dbReference type="Proteomes" id="UP000216133"/>
    </source>
</evidence>
<proteinExistence type="predicted"/>
<dbReference type="Proteomes" id="UP000216133">
    <property type="component" value="Unassembled WGS sequence"/>
</dbReference>
<dbReference type="Pfam" id="PF18801">
    <property type="entry name" value="RapH_N"/>
    <property type="match status" value="1"/>
</dbReference>
<dbReference type="RefSeq" id="WP_095238768.1">
    <property type="nucleotide sequence ID" value="NZ_CP155469.1"/>
</dbReference>
<dbReference type="InterPro" id="IPR011990">
    <property type="entry name" value="TPR-like_helical_dom_sf"/>
</dbReference>
<gene>
    <name evidence="1" type="ORF">CHH61_15635</name>
</gene>
<comment type="caution">
    <text evidence="1">The sequence shown here is derived from an EMBL/GenBank/DDBJ whole genome shotgun (WGS) entry which is preliminary data.</text>
</comment>
<sequence>MERTISSEKVGAKIVEWYSCLISKSYEQAILLKNEVKQLISSIDPNDKLTAYYSLVDFKHNILVSRYNKNKCSQKIDPFDEITKIDDMLKYLYYFVSGQYEFTQERYLSAVKMFRKAERLLEYVNDEAEEAEFYQYNGLVYYRLNQYLVASSYIEQAKLIFDRLQYKEPSINCQIVLAGIHQELKNTEKGEKILKEALGQAIDIPIVYAQVLRTLGLNKQAQQKYAEAEIYFKQALEYPEHKDTIFGVKTSYSLANALFKQNKIEEALHHFQLAKAGAAYYQNKEYGARCLFMEGIYIENNFDLIDQAITDLEKERMDFEVGELAEEAAQFAEKEGKTKLALKYMKVAHDARLYQNTLGVDQFV</sequence>
<reference evidence="1 2" key="1">
    <citation type="submission" date="2017-07" db="EMBL/GenBank/DDBJ databases">
        <title>Isolation and whole genome analysis of endospore-forming bacteria from heroin.</title>
        <authorList>
            <person name="Kalinowski J."/>
            <person name="Ahrens B."/>
            <person name="Al-Dilaimi A."/>
            <person name="Winkler A."/>
            <person name="Wibberg D."/>
            <person name="Schleenbecker U."/>
            <person name="Ruckert C."/>
            <person name="Wolfel R."/>
            <person name="Grass G."/>
        </authorList>
    </citation>
    <scope>NUCLEOTIDE SEQUENCE [LARGE SCALE GENOMIC DNA]</scope>
    <source>
        <strain evidence="1 2">7523-2</strain>
    </source>
</reference>
<protein>
    <submittedName>
        <fullName evidence="1">Uncharacterized protein</fullName>
    </submittedName>
</protein>
<dbReference type="Gene3D" id="1.25.40.10">
    <property type="entry name" value="Tetratricopeptide repeat domain"/>
    <property type="match status" value="1"/>
</dbReference>
<dbReference type="AlphaFoldDB" id="A0A268S002"/>
<dbReference type="EMBL" id="NPBS01000082">
    <property type="protein sequence ID" value="PAF25021.1"/>
    <property type="molecule type" value="Genomic_DNA"/>
</dbReference>
<evidence type="ECO:0000313" key="1">
    <source>
        <dbReference type="EMBL" id="PAF25021.1"/>
    </source>
</evidence>
<name>A0A268S002_SHOCL</name>
<organism evidence="1 2">
    <name type="scientific">Shouchella clausii</name>
    <name type="common">Alkalihalobacillus clausii</name>
    <dbReference type="NCBI Taxonomy" id="79880"/>
    <lineage>
        <taxon>Bacteria</taxon>
        <taxon>Bacillati</taxon>
        <taxon>Bacillota</taxon>
        <taxon>Bacilli</taxon>
        <taxon>Bacillales</taxon>
        <taxon>Bacillaceae</taxon>
        <taxon>Shouchella</taxon>
    </lineage>
</organism>
<dbReference type="InterPro" id="IPR019734">
    <property type="entry name" value="TPR_rpt"/>
</dbReference>